<dbReference type="AlphaFoldDB" id="A0AAV4X3E2"/>
<keyword evidence="2" id="KW-1185">Reference proteome</keyword>
<reference evidence="1 2" key="1">
    <citation type="submission" date="2021-06" db="EMBL/GenBank/DDBJ databases">
        <title>Caerostris darwini draft genome.</title>
        <authorList>
            <person name="Kono N."/>
            <person name="Arakawa K."/>
        </authorList>
    </citation>
    <scope>NUCLEOTIDE SEQUENCE [LARGE SCALE GENOMIC DNA]</scope>
</reference>
<accession>A0AAV4X3E2</accession>
<proteinExistence type="predicted"/>
<dbReference type="EMBL" id="BPLQ01015561">
    <property type="protein sequence ID" value="GIY89034.1"/>
    <property type="molecule type" value="Genomic_DNA"/>
</dbReference>
<organism evidence="1 2">
    <name type="scientific">Caerostris darwini</name>
    <dbReference type="NCBI Taxonomy" id="1538125"/>
    <lineage>
        <taxon>Eukaryota</taxon>
        <taxon>Metazoa</taxon>
        <taxon>Ecdysozoa</taxon>
        <taxon>Arthropoda</taxon>
        <taxon>Chelicerata</taxon>
        <taxon>Arachnida</taxon>
        <taxon>Araneae</taxon>
        <taxon>Araneomorphae</taxon>
        <taxon>Entelegynae</taxon>
        <taxon>Araneoidea</taxon>
        <taxon>Araneidae</taxon>
        <taxon>Caerostris</taxon>
    </lineage>
</organism>
<name>A0AAV4X3E2_9ARAC</name>
<dbReference type="Proteomes" id="UP001054837">
    <property type="component" value="Unassembled WGS sequence"/>
</dbReference>
<evidence type="ECO:0000313" key="1">
    <source>
        <dbReference type="EMBL" id="GIY89034.1"/>
    </source>
</evidence>
<sequence length="94" mass="10715">MKARTTIDAVFSTHSVEHVACLIVVFSVSTCLYGTIPRGEKNKEISLRPSPQNWVRSWAGMWARSMEFCPGRVFDWEEDDDGYQCRCPVDGRVT</sequence>
<protein>
    <submittedName>
        <fullName evidence="1">Uncharacterized protein</fullName>
    </submittedName>
</protein>
<evidence type="ECO:0000313" key="2">
    <source>
        <dbReference type="Proteomes" id="UP001054837"/>
    </source>
</evidence>
<gene>
    <name evidence="1" type="ORF">CDAR_93171</name>
</gene>
<comment type="caution">
    <text evidence="1">The sequence shown here is derived from an EMBL/GenBank/DDBJ whole genome shotgun (WGS) entry which is preliminary data.</text>
</comment>